<evidence type="ECO:0008006" key="4">
    <source>
        <dbReference type="Google" id="ProtNLM"/>
    </source>
</evidence>
<name>A0A0G1N3V9_9BACT</name>
<dbReference type="SUPFAM" id="SSF49265">
    <property type="entry name" value="Fibronectin type III"/>
    <property type="match status" value="1"/>
</dbReference>
<proteinExistence type="predicted"/>
<dbReference type="PROSITE" id="PS51257">
    <property type="entry name" value="PROKAR_LIPOPROTEIN"/>
    <property type="match status" value="1"/>
</dbReference>
<organism evidence="2 3">
    <name type="scientific">Candidatus Jorgensenbacteria bacterium GW2011_GWA2_45_9</name>
    <dbReference type="NCBI Taxonomy" id="1618663"/>
    <lineage>
        <taxon>Bacteria</taxon>
        <taxon>Candidatus Joergenseniibacteriota</taxon>
    </lineage>
</organism>
<dbReference type="InterPro" id="IPR013783">
    <property type="entry name" value="Ig-like_fold"/>
</dbReference>
<reference evidence="2 3" key="1">
    <citation type="journal article" date="2015" name="Nature">
        <title>rRNA introns, odd ribosomes, and small enigmatic genomes across a large radiation of phyla.</title>
        <authorList>
            <person name="Brown C.T."/>
            <person name="Hug L.A."/>
            <person name="Thomas B.C."/>
            <person name="Sharon I."/>
            <person name="Castelle C.J."/>
            <person name="Singh A."/>
            <person name="Wilkins M.J."/>
            <person name="Williams K.H."/>
            <person name="Banfield J.F."/>
        </authorList>
    </citation>
    <scope>NUCLEOTIDE SEQUENCE [LARGE SCALE GENOMIC DNA]</scope>
</reference>
<evidence type="ECO:0000313" key="3">
    <source>
        <dbReference type="Proteomes" id="UP000034727"/>
    </source>
</evidence>
<dbReference type="Proteomes" id="UP000034727">
    <property type="component" value="Unassembled WGS sequence"/>
</dbReference>
<evidence type="ECO:0000256" key="1">
    <source>
        <dbReference type="SAM" id="SignalP"/>
    </source>
</evidence>
<accession>A0A0G1N3V9</accession>
<dbReference type="Gene3D" id="2.60.40.10">
    <property type="entry name" value="Immunoglobulins"/>
    <property type="match status" value="2"/>
</dbReference>
<sequence>MKKNIFFFSASVLAAACGAFLLFQIARAQNAPSIPEIKSVVANSACQTEIQWAQNGMADKFVMSVNGGGEQLIPGVSCGGGMCDNLSYKHDRRTPNEWYAYRLKAVAGIGGGSAWSEVKSVKMPGIEAPAVPLNLRGDWDAAAKKLKVTWDPVPGLSNGGYRIYYSSNGVSYVPRDVLPQDMNFYEDFFNPSVPHYFQLKSYTSGAGCDTSGVSLQSDGGIAKFSDFSTALVVPAAPSELKETVTQQNSEWRVVFLWKAAAGAEAYEFQISSDPSFSSPTVDIRDTQATSYTQVFSVTQSFYWRVRAVNKSNGNIAYSPYVSDAASVGFPPPSNLQAAYSLDRLNGAGINVRVTLTWRDNNSFMPRKAEIFETSVENVSTDARVYGTQARYSVNGTAFDPPAQSISFDLAPGKFYFYKVRITSPSGDIFTEFSPETAVDLTLTQITGEIFGKAWSAHSNSENNVWGIGWVSFNSKNPDGSLISQVPYRVAVDKENKIVGAAWASLGGGESGEYGWLAFGGEYTSGCPDGNCAAVLDPSTGKVSGWAKFINSSGGQGNNWDGFVKLRGRVDSNGNGYEQGDEPEYGLCLGIGYKLPEAGSAPAGGSCSEYAGPYGLMWGGSIAGWLMVYGEGGNTEPPGDIVLTPPGPISAAIFEKLNFKADRNVSWLVGAKNKESVLGGDEALGTVTPLNTTPNAVATYTASKNIGKVSVFASSSRKIVKADVNVTQPYGFVGCSSESTSTISIFWRTRFGSYYDSPYTSYATHKLGLYVGDSPATANQLLANLTPGQAGMFTHSGVESGKDYYYTLSAKYQNGFTAVISPVLGPCGAFIPKLVSDAPSRTKIFSNSPSVIYVNWKDNSTKIEPYHFVVERLKATPNESADFSAVKNSKGIDVSWTNDTKSTPYYHVLERKTENEDADFSKIIEIDGYNLPIPSSEDKEIFSFSDMDVIGGTAYYYRVKTCSTIDLSKAYVQASELKGGGVNKPAVACSGYAPSDSGERVVAVAAPRYLSGEVEPIAVSKIGSVIGEALIGGRKVDDIREARSVLRTVISSAKNVFMEAGKEIKDVIRVAGEKTKQLIIKNTNITQGKQIQPSRLDLYFKTSFRTDVREPVYKDTNLIPDTVYVYRVKTVYESSGVETEWDLIGAAKTLADNKGGTTEARPICMRNSYCDFSIMGVRSSSDISRSPAVEESESQCLTNSDCRDIGRAGQAYEEK</sequence>
<dbReference type="EMBL" id="LCLJ01000011">
    <property type="protein sequence ID" value="KKU15194.1"/>
    <property type="molecule type" value="Genomic_DNA"/>
</dbReference>
<keyword evidence="1" id="KW-0732">Signal</keyword>
<dbReference type="InterPro" id="IPR036116">
    <property type="entry name" value="FN3_sf"/>
</dbReference>
<evidence type="ECO:0000313" key="2">
    <source>
        <dbReference type="EMBL" id="KKU15194.1"/>
    </source>
</evidence>
<comment type="caution">
    <text evidence="2">The sequence shown here is derived from an EMBL/GenBank/DDBJ whole genome shotgun (WGS) entry which is preliminary data.</text>
</comment>
<protein>
    <recommendedName>
        <fullName evidence="4">Fibronectin type III domain protein</fullName>
    </recommendedName>
</protein>
<gene>
    <name evidence="2" type="ORF">UX22_C0011G0002</name>
</gene>
<feature type="chain" id="PRO_5002538704" description="Fibronectin type III domain protein" evidence="1">
    <location>
        <begin position="29"/>
        <end position="1214"/>
    </location>
</feature>
<dbReference type="AlphaFoldDB" id="A0A0G1N3V9"/>
<feature type="signal peptide" evidence="1">
    <location>
        <begin position="1"/>
        <end position="28"/>
    </location>
</feature>